<protein>
    <recommendedName>
        <fullName evidence="4">Sporulation protein YqfD</fullName>
    </recommendedName>
</protein>
<evidence type="ECO:0000313" key="3">
    <source>
        <dbReference type="Proteomes" id="UP000681162"/>
    </source>
</evidence>
<dbReference type="NCBIfam" id="TIGR02876">
    <property type="entry name" value="spore_yqfD"/>
    <property type="match status" value="1"/>
</dbReference>
<feature type="transmembrane region" description="Helical" evidence="1">
    <location>
        <begin position="90"/>
        <end position="110"/>
    </location>
</feature>
<comment type="caution">
    <text evidence="2">The sequence shown here is derived from an EMBL/GenBank/DDBJ whole genome shotgun (WGS) entry which is preliminary data.</text>
</comment>
<evidence type="ECO:0000256" key="1">
    <source>
        <dbReference type="SAM" id="Phobius"/>
    </source>
</evidence>
<evidence type="ECO:0008006" key="4">
    <source>
        <dbReference type="Google" id="ProtNLM"/>
    </source>
</evidence>
<dbReference type="PIRSF" id="PIRSF029895">
    <property type="entry name" value="SpoIV"/>
    <property type="match status" value="1"/>
</dbReference>
<accession>A0A919XVB2</accession>
<evidence type="ECO:0000313" key="2">
    <source>
        <dbReference type="EMBL" id="GIO39106.1"/>
    </source>
</evidence>
<name>A0A919XVB2_9BACL</name>
<sequence length="392" mass="44260">MRSSILSKWSGAITVVVRGGDIEGFINEMNAAGIQIWDIKPNNERKMELCMKVDSFFALRPLLKRTGCRVSVKKRLGLPFVLLRLWRRKWFAAGFILFAAILFSLTRMVWDIEVTGNDKIAKEDILLAAKQEGLYPFQWTFALPSQDKLSAGLSRKLKGISWVGVSRTGTKVRIQIVEATEPEKKLVSPSHLVSKADGVITFIYAEKGQPEVKKHDRVKKGQILVSGYQGGKAVVSKGQIRANVWHEYNIEVPLIRKQNVFTGEEKERGYLYFGRTAIQLTGYGNAGFESSRVTTEFDPLTWRSFQLPIGWMSERIQETAVLEFKLSEEKAAADGIERAKQDILAKNGADTTILNQKILHEKTDNGKVYMKVLFEVEQSIAEELPIVYDQGE</sequence>
<proteinExistence type="predicted"/>
<gene>
    <name evidence="2" type="primary">yqfD</name>
    <name evidence="2" type="ORF">J41TS12_39670</name>
</gene>
<keyword evidence="1" id="KW-0472">Membrane</keyword>
<keyword evidence="1" id="KW-1133">Transmembrane helix</keyword>
<keyword evidence="1" id="KW-0812">Transmembrane</keyword>
<dbReference type="AlphaFoldDB" id="A0A919XVB2"/>
<organism evidence="2 3">
    <name type="scientific">Paenibacillus antibioticophila</name>
    <dbReference type="NCBI Taxonomy" id="1274374"/>
    <lineage>
        <taxon>Bacteria</taxon>
        <taxon>Bacillati</taxon>
        <taxon>Bacillota</taxon>
        <taxon>Bacilli</taxon>
        <taxon>Bacillales</taxon>
        <taxon>Paenibacillaceae</taxon>
        <taxon>Paenibacillus</taxon>
    </lineage>
</organism>
<dbReference type="Pfam" id="PF06898">
    <property type="entry name" value="YqfD"/>
    <property type="match status" value="1"/>
</dbReference>
<keyword evidence="3" id="KW-1185">Reference proteome</keyword>
<dbReference type="Proteomes" id="UP000681162">
    <property type="component" value="Unassembled WGS sequence"/>
</dbReference>
<dbReference type="EMBL" id="BORR01000018">
    <property type="protein sequence ID" value="GIO39106.1"/>
    <property type="molecule type" value="Genomic_DNA"/>
</dbReference>
<reference evidence="2 3" key="1">
    <citation type="submission" date="2021-03" db="EMBL/GenBank/DDBJ databases">
        <title>Antimicrobial resistance genes in bacteria isolated from Japanese honey, and their potential for conferring macrolide and lincosamide resistance in the American foulbrood pathogen Paenibacillus larvae.</title>
        <authorList>
            <person name="Okamoto M."/>
            <person name="Kumagai M."/>
            <person name="Kanamori H."/>
            <person name="Takamatsu D."/>
        </authorList>
    </citation>
    <scope>NUCLEOTIDE SEQUENCE [LARGE SCALE GENOMIC DNA]</scope>
    <source>
        <strain evidence="2 3">J41TS12</strain>
    </source>
</reference>
<dbReference type="InterPro" id="IPR010690">
    <property type="entry name" value="YqfD"/>
</dbReference>
<dbReference type="RefSeq" id="WP_212942075.1">
    <property type="nucleotide sequence ID" value="NZ_BORR01000018.1"/>
</dbReference>